<keyword evidence="3" id="KW-1185">Reference proteome</keyword>
<dbReference type="RefSeq" id="WP_073249689.1">
    <property type="nucleotide sequence ID" value="NZ_FQVG01000052.1"/>
</dbReference>
<protein>
    <submittedName>
        <fullName evidence="2">Uncharacterized protein</fullName>
    </submittedName>
</protein>
<name>A0A1M5AH91_9CLOT</name>
<dbReference type="AlphaFoldDB" id="A0A1M5AH91"/>
<evidence type="ECO:0000313" key="2">
    <source>
        <dbReference type="EMBL" id="SHF29628.1"/>
    </source>
</evidence>
<feature type="region of interest" description="Disordered" evidence="1">
    <location>
        <begin position="1"/>
        <end position="20"/>
    </location>
</feature>
<dbReference type="EMBL" id="FQVG01000052">
    <property type="protein sequence ID" value="SHF29628.1"/>
    <property type="molecule type" value="Genomic_DNA"/>
</dbReference>
<gene>
    <name evidence="2" type="ORF">SAMN02746091_02195</name>
</gene>
<organism evidence="2 3">
    <name type="scientific">Caloramator proteoclasticus DSM 10124</name>
    <dbReference type="NCBI Taxonomy" id="1121262"/>
    <lineage>
        <taxon>Bacteria</taxon>
        <taxon>Bacillati</taxon>
        <taxon>Bacillota</taxon>
        <taxon>Clostridia</taxon>
        <taxon>Eubacteriales</taxon>
        <taxon>Clostridiaceae</taxon>
        <taxon>Caloramator</taxon>
    </lineage>
</organism>
<sequence length="385" mass="43091">MGIVQTPAQPKGNSGMTLFGTSNDDTTVTLPDMGFDFKYNGSVVRQLRTSGNSWVGFGSATEHLKINRRDASYNKLYYALEIEGGKKTFRIRWEGNASYSNWNANDLIWELTLFETGVIRLVIEKIPNSGTNSFDNPNVGTQTLTLSNGSSLIFFPGTADGKNYTIYYNSNYIPMNEKYLMVDDDGVKTYSGGSWSKIGDLPLTEEMFLSFGLDNIPQSYSGILGNPKLYFYTDDYTKKANPTKYILETKEVVNSKPKVIKQKSDFIIPSGKNILSIAVDASFVRRDASGNPISTNGVIRLVISFDSGSSYYTYNQTSGVFEVIDINDINQFLNQGIDTNNTNQLNMDLLNQILTENRTIRFAYLLNKPTLDDVCKLKKIKIMFA</sequence>
<accession>A0A1M5AH91</accession>
<proteinExistence type="predicted"/>
<evidence type="ECO:0000256" key="1">
    <source>
        <dbReference type="SAM" id="MobiDB-lite"/>
    </source>
</evidence>
<dbReference type="Proteomes" id="UP000184423">
    <property type="component" value="Unassembled WGS sequence"/>
</dbReference>
<reference evidence="3" key="1">
    <citation type="submission" date="2016-11" db="EMBL/GenBank/DDBJ databases">
        <authorList>
            <person name="Varghese N."/>
            <person name="Submissions S."/>
        </authorList>
    </citation>
    <scope>NUCLEOTIDE SEQUENCE [LARGE SCALE GENOMIC DNA]</scope>
    <source>
        <strain evidence="3">DSM 10124</strain>
    </source>
</reference>
<evidence type="ECO:0000313" key="3">
    <source>
        <dbReference type="Proteomes" id="UP000184423"/>
    </source>
</evidence>